<name>A0A0S4STC6_CAMHY</name>
<comment type="caution">
    <text evidence="2">The sequence shown here is derived from an EMBL/GenBank/DDBJ whole genome shotgun (WGS) entry which is preliminary data.</text>
</comment>
<protein>
    <submittedName>
        <fullName evidence="2">Uncharacterized protein</fullName>
    </submittedName>
</protein>
<dbReference type="Proteomes" id="UP000052237">
    <property type="component" value="Unassembled WGS sequence"/>
</dbReference>
<reference evidence="2 3" key="1">
    <citation type="submission" date="2015-11" db="EMBL/GenBank/DDBJ databases">
        <authorList>
            <consortium name="Pathogen Informatics"/>
        </authorList>
    </citation>
    <scope>NUCLEOTIDE SEQUENCE [LARGE SCALE GENOMIC DNA]</scope>
    <source>
        <strain evidence="2 3">006A-0059</strain>
    </source>
</reference>
<dbReference type="AlphaFoldDB" id="A0A0S4STC6"/>
<organism evidence="2 3">
    <name type="scientific">Campylobacter hyointestinalis subsp. hyointestinalis</name>
    <dbReference type="NCBI Taxonomy" id="91352"/>
    <lineage>
        <taxon>Bacteria</taxon>
        <taxon>Pseudomonadati</taxon>
        <taxon>Campylobacterota</taxon>
        <taxon>Epsilonproteobacteria</taxon>
        <taxon>Campylobacterales</taxon>
        <taxon>Campylobacteraceae</taxon>
        <taxon>Campylobacter</taxon>
    </lineage>
</organism>
<sequence length="30" mass="3576">MDELVGFLAMYFMSFVLGVVFTKIWIELFE</sequence>
<evidence type="ECO:0000313" key="3">
    <source>
        <dbReference type="Proteomes" id="UP000052237"/>
    </source>
</evidence>
<gene>
    <name evidence="2" type="ORF">ERS686654_02007</name>
</gene>
<keyword evidence="3" id="KW-1185">Reference proteome</keyword>
<feature type="transmembrane region" description="Helical" evidence="1">
    <location>
        <begin position="6"/>
        <end position="26"/>
    </location>
</feature>
<evidence type="ECO:0000256" key="1">
    <source>
        <dbReference type="SAM" id="Phobius"/>
    </source>
</evidence>
<dbReference type="EMBL" id="FAVB01000007">
    <property type="protein sequence ID" value="CUU89632.1"/>
    <property type="molecule type" value="Genomic_DNA"/>
</dbReference>
<keyword evidence="1" id="KW-0812">Transmembrane</keyword>
<keyword evidence="1" id="KW-0472">Membrane</keyword>
<proteinExistence type="predicted"/>
<keyword evidence="1" id="KW-1133">Transmembrane helix</keyword>
<accession>A0A0S4STC6</accession>
<evidence type="ECO:0000313" key="2">
    <source>
        <dbReference type="EMBL" id="CUU89632.1"/>
    </source>
</evidence>